<gene>
    <name evidence="11" type="primary">8231174</name>
    <name evidence="10" type="ORF">Phum_PHUM445000</name>
</gene>
<protein>
    <submittedName>
        <fullName evidence="10 11">Nuclear autoantigenic sperm protein, putative</fullName>
    </submittedName>
</protein>
<dbReference type="HOGENOM" id="CLU_010162_3_0_1"/>
<dbReference type="InterPro" id="IPR019544">
    <property type="entry name" value="Tetratricopeptide_SHNi-TPR_dom"/>
</dbReference>
<reference evidence="10" key="1">
    <citation type="submission" date="2007-04" db="EMBL/GenBank/DDBJ databases">
        <title>Annotation of Pediculus humanus corporis strain USDA.</title>
        <authorList>
            <person name="Kirkness E."/>
            <person name="Hannick L."/>
            <person name="Hass B."/>
            <person name="Bruggner R."/>
            <person name="Lawson D."/>
            <person name="Bidwell S."/>
            <person name="Joardar V."/>
            <person name="Caler E."/>
            <person name="Walenz B."/>
            <person name="Inman J."/>
            <person name="Schobel S."/>
            <person name="Galinsky K."/>
            <person name="Amedeo P."/>
            <person name="Strausberg R."/>
        </authorList>
    </citation>
    <scope>NUCLEOTIDE SEQUENCE</scope>
    <source>
        <strain evidence="10">USDA</strain>
    </source>
</reference>
<dbReference type="GO" id="GO:0042393">
    <property type="term" value="F:histone binding"/>
    <property type="evidence" value="ECO:0007669"/>
    <property type="project" value="TreeGrafter"/>
</dbReference>
<dbReference type="OMA" id="IAECHYK"/>
<dbReference type="FunCoup" id="E0VU41">
    <property type="interactions" value="284"/>
</dbReference>
<proteinExistence type="inferred from homology"/>
<evidence type="ECO:0000256" key="3">
    <source>
        <dbReference type="ARBA" id="ARBA00022737"/>
    </source>
</evidence>
<accession>E0VU41</accession>
<dbReference type="GO" id="GO:0034080">
    <property type="term" value="P:CENP-A containing chromatin assembly"/>
    <property type="evidence" value="ECO:0007669"/>
    <property type="project" value="TreeGrafter"/>
</dbReference>
<feature type="compositionally biased region" description="Basic and acidic residues" evidence="8">
    <location>
        <begin position="122"/>
        <end position="136"/>
    </location>
</feature>
<evidence type="ECO:0000313" key="10">
    <source>
        <dbReference type="EMBL" id="EEB16897.1"/>
    </source>
</evidence>
<reference evidence="11" key="3">
    <citation type="submission" date="2021-02" db="UniProtKB">
        <authorList>
            <consortium name="EnsemblMetazoa"/>
        </authorList>
    </citation>
    <scope>IDENTIFICATION</scope>
    <source>
        <strain evidence="11">USDA</strain>
    </source>
</reference>
<feature type="repeat" description="TPR" evidence="6">
    <location>
        <begin position="246"/>
        <end position="279"/>
    </location>
</feature>
<keyword evidence="12" id="KW-1185">Reference proteome</keyword>
<keyword evidence="3" id="KW-0677">Repeat</keyword>
<evidence type="ECO:0000256" key="2">
    <source>
        <dbReference type="ARBA" id="ARBA00008402"/>
    </source>
</evidence>
<dbReference type="GO" id="GO:0006335">
    <property type="term" value="P:DNA replication-dependent chromatin assembly"/>
    <property type="evidence" value="ECO:0007669"/>
    <property type="project" value="TreeGrafter"/>
</dbReference>
<dbReference type="PROSITE" id="PS50005">
    <property type="entry name" value="TPR"/>
    <property type="match status" value="1"/>
</dbReference>
<dbReference type="GO" id="GO:0005654">
    <property type="term" value="C:nucleoplasm"/>
    <property type="evidence" value="ECO:0007669"/>
    <property type="project" value="TreeGrafter"/>
</dbReference>
<dbReference type="EnsemblMetazoa" id="PHUM445000-RA">
    <property type="protein sequence ID" value="PHUM445000-PA"/>
    <property type="gene ID" value="PHUM445000"/>
</dbReference>
<dbReference type="STRING" id="121224.E0VU41"/>
<dbReference type="EMBL" id="AAZO01005435">
    <property type="status" value="NOT_ANNOTATED_CDS"/>
    <property type="molecule type" value="Genomic_DNA"/>
</dbReference>
<keyword evidence="5" id="KW-0539">Nucleus</keyword>
<dbReference type="KEGG" id="phu:Phum_PHUM445000"/>
<dbReference type="Pfam" id="PF10516">
    <property type="entry name" value="SHNi-TPR"/>
    <property type="match status" value="1"/>
</dbReference>
<organism>
    <name type="scientific">Pediculus humanus subsp. corporis</name>
    <name type="common">Body louse</name>
    <dbReference type="NCBI Taxonomy" id="121224"/>
    <lineage>
        <taxon>Eukaryota</taxon>
        <taxon>Metazoa</taxon>
        <taxon>Ecdysozoa</taxon>
        <taxon>Arthropoda</taxon>
        <taxon>Hexapoda</taxon>
        <taxon>Insecta</taxon>
        <taxon>Pterygota</taxon>
        <taxon>Neoptera</taxon>
        <taxon>Paraneoptera</taxon>
        <taxon>Psocodea</taxon>
        <taxon>Troctomorpha</taxon>
        <taxon>Phthiraptera</taxon>
        <taxon>Anoplura</taxon>
        <taxon>Pediculidae</taxon>
        <taxon>Pediculus</taxon>
    </lineage>
</organism>
<dbReference type="RefSeq" id="XP_002429635.1">
    <property type="nucleotide sequence ID" value="XM_002429590.1"/>
</dbReference>
<dbReference type="InterPro" id="IPR051730">
    <property type="entry name" value="NASP-like"/>
</dbReference>
<dbReference type="EMBL" id="DS235779">
    <property type="protein sequence ID" value="EEB16897.1"/>
    <property type="molecule type" value="Genomic_DNA"/>
</dbReference>
<keyword evidence="7" id="KW-0175">Coiled coil</keyword>
<dbReference type="VEuPathDB" id="VectorBase:PHUM445000"/>
<comment type="similarity">
    <text evidence="2">Belongs to the NASP family.</text>
</comment>
<dbReference type="SUPFAM" id="SSF48452">
    <property type="entry name" value="TPR-like"/>
    <property type="match status" value="2"/>
</dbReference>
<dbReference type="GeneID" id="8231174"/>
<dbReference type="eggNOG" id="KOG4563">
    <property type="taxonomic scope" value="Eukaryota"/>
</dbReference>
<comment type="subcellular location">
    <subcellularLocation>
        <location evidence="1">Nucleus</location>
    </subcellularLocation>
</comment>
<feature type="region of interest" description="Disordered" evidence="8">
    <location>
        <begin position="339"/>
        <end position="396"/>
    </location>
</feature>
<dbReference type="Gene3D" id="1.25.40.10">
    <property type="entry name" value="Tetratricopeptide repeat domain"/>
    <property type="match status" value="1"/>
</dbReference>
<evidence type="ECO:0000256" key="1">
    <source>
        <dbReference type="ARBA" id="ARBA00004123"/>
    </source>
</evidence>
<evidence type="ECO:0000313" key="12">
    <source>
        <dbReference type="Proteomes" id="UP000009046"/>
    </source>
</evidence>
<evidence type="ECO:0000256" key="7">
    <source>
        <dbReference type="SAM" id="Coils"/>
    </source>
</evidence>
<dbReference type="InParanoid" id="E0VU41"/>
<evidence type="ECO:0000313" key="11">
    <source>
        <dbReference type="EnsemblMetazoa" id="PHUM445000-PA"/>
    </source>
</evidence>
<dbReference type="CTD" id="8231174"/>
<feature type="compositionally biased region" description="Polar residues" evidence="8">
    <location>
        <begin position="137"/>
        <end position="149"/>
    </location>
</feature>
<feature type="domain" description="Tetratricopeptide SHNi-TPR" evidence="9">
    <location>
        <begin position="210"/>
        <end position="238"/>
    </location>
</feature>
<dbReference type="PANTHER" id="PTHR15081">
    <property type="entry name" value="NUCLEAR AUTOANTIGENIC SPERM PROTEIN NASP -RELATED"/>
    <property type="match status" value="1"/>
</dbReference>
<feature type="compositionally biased region" description="Basic and acidic residues" evidence="8">
    <location>
        <begin position="1"/>
        <end position="12"/>
    </location>
</feature>
<evidence type="ECO:0000256" key="5">
    <source>
        <dbReference type="ARBA" id="ARBA00023242"/>
    </source>
</evidence>
<feature type="region of interest" description="Disordered" evidence="8">
    <location>
        <begin position="1"/>
        <end position="37"/>
    </location>
</feature>
<dbReference type="Proteomes" id="UP000009046">
    <property type="component" value="Unassembled WGS sequence"/>
</dbReference>
<evidence type="ECO:0000256" key="6">
    <source>
        <dbReference type="PROSITE-ProRule" id="PRU00339"/>
    </source>
</evidence>
<feature type="compositionally biased region" description="Acidic residues" evidence="8">
    <location>
        <begin position="106"/>
        <end position="121"/>
    </location>
</feature>
<sequence>MADNSKSEKPEEVSVSPQADAKVTKNDNDNVNNIEEEKEKIKKKATLLFLQGKRSLYIKDFQAAATALSESCQLFSQIYSEQDDEMADPYFYYGKALLEVGRSESEVLEEGEEDDEDEENENEAKTGDENVKENNKDSVTNSNSKTVQENGEKSDSVLNQDPQTNNETENDDVNDLQLSWEYLELARLIYSRKSNTVNCLLFYFQTILCLGENGIESENYSVAIEDLKEALNLQKKHLSEVDRRIAETYYQLGIAHSLCQGYDEAIENFKMAVEQLNKKISSLEMRQKMGDKKTEEEEKDAFYTMDGEIKEIKGVIQDVEEKIKDMADCKNQVRDELIKQVVSGRGEEKNQPGSSTSNSNAPPPTNSIPASDISHLIKKKRKNDDETIPEKKLKTD</sequence>
<evidence type="ECO:0000256" key="4">
    <source>
        <dbReference type="ARBA" id="ARBA00022803"/>
    </source>
</evidence>
<evidence type="ECO:0000256" key="8">
    <source>
        <dbReference type="SAM" id="MobiDB-lite"/>
    </source>
</evidence>
<dbReference type="AlphaFoldDB" id="E0VU41"/>
<feature type="region of interest" description="Disordered" evidence="8">
    <location>
        <begin position="104"/>
        <end position="172"/>
    </location>
</feature>
<dbReference type="InterPro" id="IPR019734">
    <property type="entry name" value="TPR_rpt"/>
</dbReference>
<keyword evidence="4 6" id="KW-0802">TPR repeat</keyword>
<reference evidence="10" key="2">
    <citation type="submission" date="2007-04" db="EMBL/GenBank/DDBJ databases">
        <title>The genome of the human body louse.</title>
        <authorList>
            <consortium name="The Human Body Louse Genome Consortium"/>
            <person name="Kirkness E."/>
            <person name="Walenz B."/>
            <person name="Hass B."/>
            <person name="Bruggner R."/>
            <person name="Strausberg R."/>
        </authorList>
    </citation>
    <scope>NUCLEOTIDE SEQUENCE</scope>
    <source>
        <strain evidence="10">USDA</strain>
    </source>
</reference>
<feature type="coiled-coil region" evidence="7">
    <location>
        <begin position="224"/>
        <end position="286"/>
    </location>
</feature>
<evidence type="ECO:0000259" key="9">
    <source>
        <dbReference type="Pfam" id="PF10516"/>
    </source>
</evidence>
<dbReference type="InterPro" id="IPR011990">
    <property type="entry name" value="TPR-like_helical_dom_sf"/>
</dbReference>
<dbReference type="OrthoDB" id="5587616at2759"/>
<dbReference type="PANTHER" id="PTHR15081:SF1">
    <property type="entry name" value="NUCLEAR AUTOANTIGENIC SPERM PROTEIN"/>
    <property type="match status" value="1"/>
</dbReference>
<feature type="compositionally biased region" description="Basic and acidic residues" evidence="8">
    <location>
        <begin position="382"/>
        <end position="396"/>
    </location>
</feature>
<name>E0VU41_PEDHC</name>